<dbReference type="BioCyc" id="MHAE859194:G1GR7-821-MONOMER"/>
<dbReference type="STRING" id="859194.MHF_0823"/>
<organism evidence="1 2">
    <name type="scientific">Mycoplasma haemofelis (strain Ohio2)</name>
    <dbReference type="NCBI Taxonomy" id="859194"/>
    <lineage>
        <taxon>Bacteria</taxon>
        <taxon>Bacillati</taxon>
        <taxon>Mycoplasmatota</taxon>
        <taxon>Mollicutes</taxon>
        <taxon>Mycoplasmataceae</taxon>
        <taxon>Mycoplasma</taxon>
    </lineage>
</organism>
<dbReference type="Proteomes" id="UP000007952">
    <property type="component" value="Chromosome"/>
</dbReference>
<reference key="2">
    <citation type="submission" date="2011-05" db="EMBL/GenBank/DDBJ databases">
        <title>The Genome of Mycoplasma haemofelis Strain Ohio2, a pathogenic hemoplasma of the cat.</title>
        <authorList>
            <person name="Santos A.P."/>
            <person name="Guimaraes A.M.S."/>
            <person name="SanMiguel P.J."/>
            <person name="Martin S.W."/>
            <person name="Messick J.B."/>
        </authorList>
    </citation>
    <scope>NUCLEOTIDE SEQUENCE</scope>
    <source>
        <strain>Ohio2</strain>
    </source>
</reference>
<name>F6FIN9_MYCHI</name>
<accession>F6FIN9</accession>
<dbReference type="HOGENOM" id="CLU_096783_0_0_14"/>
<evidence type="ECO:0000313" key="1">
    <source>
        <dbReference type="EMBL" id="AEG73087.1"/>
    </source>
</evidence>
<dbReference type="KEGG" id="mhf:MHF_0823"/>
<proteinExistence type="predicted"/>
<gene>
    <name evidence="1" type="ordered locus">MHF_0823</name>
</gene>
<dbReference type="AlphaFoldDB" id="F6FIN9"/>
<sequence>MANPSSLLISSLIGLSAAAAGGAYFFYGSPWEINKPLFKDKFKHALLSTDSNTDDSLWANKWTTLKGLSKVKNTKLAEALRDHKDKAIDEVIRNLMKQGCKEIYDSEFVGEESESYSDFKQVCSRNVKDKVGGTWLTSSGNNVDGKWNSLSSASIDTLTEALKDIKGKEASAGKAELQKWCDSISALPYDGDGTTLTNNATSYCKVS</sequence>
<protein>
    <submittedName>
        <fullName evidence="1">Uncharacterized protein</fullName>
    </submittedName>
</protein>
<dbReference type="EMBL" id="CP002808">
    <property type="protein sequence ID" value="AEG73087.1"/>
    <property type="molecule type" value="Genomic_DNA"/>
</dbReference>
<reference evidence="1 2" key="1">
    <citation type="journal article" date="2011" name="J. Bacteriol.">
        <title>Complete genome sequences of two hemotropic Mycoplasmas, Mycoplasma haemofelis strain Ohio2 and Mycoplasma suis strain Illinois.</title>
        <authorList>
            <person name="Messick J.B."/>
            <person name="Santos A.P."/>
            <person name="Guimaraes A.M."/>
        </authorList>
    </citation>
    <scope>NUCLEOTIDE SEQUENCE [LARGE SCALE GENOMIC DNA]</scope>
    <source>
        <strain evidence="1 2">Ohio2</strain>
    </source>
</reference>
<evidence type="ECO:0000313" key="2">
    <source>
        <dbReference type="Proteomes" id="UP000007952"/>
    </source>
</evidence>